<comment type="caution">
    <text evidence="5">The sequence shown here is derived from an EMBL/GenBank/DDBJ whole genome shotgun (WGS) entry which is preliminary data.</text>
</comment>
<dbReference type="InterPro" id="IPR036683">
    <property type="entry name" value="CO_DH_flav_C_dom_sf"/>
</dbReference>
<dbReference type="Proteomes" id="UP000520198">
    <property type="component" value="Unassembled WGS sequence"/>
</dbReference>
<protein>
    <submittedName>
        <fullName evidence="5">Xanthine dehydrogenase family protein subunit M</fullName>
    </submittedName>
</protein>
<dbReference type="RefSeq" id="WP_176354482.1">
    <property type="nucleotide sequence ID" value="NZ_JABWDU010000004.1"/>
</dbReference>
<dbReference type="InterPro" id="IPR036318">
    <property type="entry name" value="FAD-bd_PCMH-like_sf"/>
</dbReference>
<dbReference type="GO" id="GO:0016491">
    <property type="term" value="F:oxidoreductase activity"/>
    <property type="evidence" value="ECO:0007669"/>
    <property type="project" value="UniProtKB-KW"/>
</dbReference>
<evidence type="ECO:0000313" key="6">
    <source>
        <dbReference type="Proteomes" id="UP000520198"/>
    </source>
</evidence>
<organism evidence="5 6">
    <name type="scientific">Ensifer oleiphilus</name>
    <dbReference type="NCBI Taxonomy" id="2742698"/>
    <lineage>
        <taxon>Bacteria</taxon>
        <taxon>Pseudomonadati</taxon>
        <taxon>Pseudomonadota</taxon>
        <taxon>Alphaproteobacteria</taxon>
        <taxon>Hyphomicrobiales</taxon>
        <taxon>Rhizobiaceae</taxon>
        <taxon>Sinorhizobium/Ensifer group</taxon>
        <taxon>Ensifer</taxon>
    </lineage>
</organism>
<feature type="domain" description="FAD-binding PCMH-type" evidence="4">
    <location>
        <begin position="1"/>
        <end position="170"/>
    </location>
</feature>
<sequence>MYETHYHRASSIQDAVKLRQAAGEGKYLSGGMTLIPTMKQRLAAPSDLVDVRQVPEMKGISVSGRTVRIGAATTHFDVASSSELAALCPAISGLASHIGDPHVRHMGTIGGSIANNDPAADYPSAMLALDATIITDRREIAAGDFFTGLFETALEDGELVTAVTFEAPAKAGYQKFANPASRYAMTGVFVVRRDNGDVRVAVTGAGSNGVFRHEGIEAALSAQWSPDALANVTVDPSDLLSDIHADATYRANLVKVMAKRAVAAARAD</sequence>
<reference evidence="5 6" key="1">
    <citation type="submission" date="2020-06" db="EMBL/GenBank/DDBJ databases">
        <authorList>
            <person name="Grouzdev D.S."/>
        </authorList>
    </citation>
    <scope>NUCLEOTIDE SEQUENCE [LARGE SCALE GENOMIC DNA]</scope>
    <source>
        <strain evidence="5 6">HO-A22</strain>
    </source>
</reference>
<evidence type="ECO:0000313" key="5">
    <source>
        <dbReference type="EMBL" id="NVD41012.1"/>
    </source>
</evidence>
<gene>
    <name evidence="5" type="ORF">HT585_19235</name>
</gene>
<name>A0A7Y6UP98_9HYPH</name>
<keyword evidence="1" id="KW-0285">Flavoprotein</keyword>
<dbReference type="EMBL" id="JABWDU010000004">
    <property type="protein sequence ID" value="NVD41012.1"/>
    <property type="molecule type" value="Genomic_DNA"/>
</dbReference>
<dbReference type="PANTHER" id="PTHR42659">
    <property type="entry name" value="XANTHINE DEHYDROGENASE SUBUNIT C-RELATED"/>
    <property type="match status" value="1"/>
</dbReference>
<dbReference type="AlphaFoldDB" id="A0A7Y6UP98"/>
<dbReference type="Gene3D" id="3.30.390.50">
    <property type="entry name" value="CO dehydrogenase flavoprotein, C-terminal domain"/>
    <property type="match status" value="1"/>
</dbReference>
<dbReference type="Pfam" id="PF00941">
    <property type="entry name" value="FAD_binding_5"/>
    <property type="match status" value="1"/>
</dbReference>
<dbReference type="InterPro" id="IPR002346">
    <property type="entry name" value="Mopterin_DH_FAD-bd"/>
</dbReference>
<evidence type="ECO:0000256" key="2">
    <source>
        <dbReference type="ARBA" id="ARBA00022827"/>
    </source>
</evidence>
<dbReference type="Gene3D" id="3.30.43.10">
    <property type="entry name" value="Uridine Diphospho-n-acetylenolpyruvylglucosamine Reductase, domain 2"/>
    <property type="match status" value="1"/>
</dbReference>
<dbReference type="SMART" id="SM01092">
    <property type="entry name" value="CO_deh_flav_C"/>
    <property type="match status" value="1"/>
</dbReference>
<dbReference type="GO" id="GO:0071949">
    <property type="term" value="F:FAD binding"/>
    <property type="evidence" value="ECO:0007669"/>
    <property type="project" value="InterPro"/>
</dbReference>
<keyword evidence="3" id="KW-0560">Oxidoreductase</keyword>
<dbReference type="InterPro" id="IPR016169">
    <property type="entry name" value="FAD-bd_PCMH_sub2"/>
</dbReference>
<evidence type="ECO:0000256" key="3">
    <source>
        <dbReference type="ARBA" id="ARBA00023002"/>
    </source>
</evidence>
<dbReference type="Gene3D" id="3.30.465.10">
    <property type="match status" value="1"/>
</dbReference>
<dbReference type="SUPFAM" id="SSF56176">
    <property type="entry name" value="FAD-binding/transporter-associated domain-like"/>
    <property type="match status" value="1"/>
</dbReference>
<dbReference type="InterPro" id="IPR016167">
    <property type="entry name" value="FAD-bd_PCMH_sub1"/>
</dbReference>
<keyword evidence="2" id="KW-0274">FAD</keyword>
<dbReference type="SUPFAM" id="SSF55447">
    <property type="entry name" value="CO dehydrogenase flavoprotein C-terminal domain-like"/>
    <property type="match status" value="1"/>
</dbReference>
<evidence type="ECO:0000259" key="4">
    <source>
        <dbReference type="PROSITE" id="PS51387"/>
    </source>
</evidence>
<evidence type="ECO:0000256" key="1">
    <source>
        <dbReference type="ARBA" id="ARBA00022630"/>
    </source>
</evidence>
<dbReference type="InterPro" id="IPR016166">
    <property type="entry name" value="FAD-bd_PCMH"/>
</dbReference>
<dbReference type="InterPro" id="IPR051312">
    <property type="entry name" value="Diverse_Substr_Oxidored"/>
</dbReference>
<dbReference type="InterPro" id="IPR005107">
    <property type="entry name" value="CO_DH_flav_C"/>
</dbReference>
<accession>A0A7Y6UP98</accession>
<dbReference type="PANTHER" id="PTHR42659:SF2">
    <property type="entry name" value="XANTHINE DEHYDROGENASE SUBUNIT C-RELATED"/>
    <property type="match status" value="1"/>
</dbReference>
<proteinExistence type="predicted"/>
<dbReference type="PROSITE" id="PS51387">
    <property type="entry name" value="FAD_PCMH"/>
    <property type="match status" value="1"/>
</dbReference>
<keyword evidence="6" id="KW-1185">Reference proteome</keyword>